<gene>
    <name evidence="1" type="ORF">JCM19538_2073</name>
</gene>
<accession>A0A098LRQ8</accession>
<dbReference type="OrthoDB" id="670350at2"/>
<dbReference type="EMBL" id="BBNY01000005">
    <property type="protein sequence ID" value="GAL89084.1"/>
    <property type="molecule type" value="Genomic_DNA"/>
</dbReference>
<sequence length="146" mass="16999">MKLFLSPQVLLKFWEVKKALELLETACNTMASQGLVFEKAEVKHVSDVVFKNEQYRCYVKGFNQINMGNLRIKSKSYLLGIYDNNKDIWCFLEAEKLKNKTLTEMILPNFKTSLDIPDNEMTTEETSTRLRLNIKNQDEFSAKKSC</sequence>
<proteinExistence type="predicted"/>
<dbReference type="Proteomes" id="UP000030184">
    <property type="component" value="Unassembled WGS sequence"/>
</dbReference>
<name>A0A098LRQ8_9FLAO</name>
<keyword evidence="2" id="KW-1185">Reference proteome</keyword>
<dbReference type="RefSeq" id="WP_042240176.1">
    <property type="nucleotide sequence ID" value="NZ_BBNR01000001.1"/>
</dbReference>
<organism evidence="1 2">
    <name type="scientific">Jejuia pallidilutea</name>
    <dbReference type="NCBI Taxonomy" id="504487"/>
    <lineage>
        <taxon>Bacteria</taxon>
        <taxon>Pseudomonadati</taxon>
        <taxon>Bacteroidota</taxon>
        <taxon>Flavobacteriia</taxon>
        <taxon>Flavobacteriales</taxon>
        <taxon>Flavobacteriaceae</taxon>
        <taxon>Jejuia</taxon>
    </lineage>
</organism>
<evidence type="ECO:0000313" key="2">
    <source>
        <dbReference type="Proteomes" id="UP000030184"/>
    </source>
</evidence>
<evidence type="ECO:0000313" key="1">
    <source>
        <dbReference type="EMBL" id="GAL89084.1"/>
    </source>
</evidence>
<protein>
    <submittedName>
        <fullName evidence="1">Uncharacterized protein</fullName>
    </submittedName>
</protein>
<dbReference type="AlphaFoldDB" id="A0A098LRQ8"/>
<comment type="caution">
    <text evidence="1">The sequence shown here is derived from an EMBL/GenBank/DDBJ whole genome shotgun (WGS) entry which is preliminary data.</text>
</comment>
<reference evidence="2" key="1">
    <citation type="journal article" date="2014" name="Genome Announc.">
        <title>Draft Genome Sequence of Marine Flavobacterium Jejuia pallidilutea Strain 11shimoA1 and Pigmentation Mutants.</title>
        <authorList>
            <person name="Takatani N."/>
            <person name="Nakanishi M."/>
            <person name="Meirelles P."/>
            <person name="Mino S."/>
            <person name="Suda W."/>
            <person name="Oshima K."/>
            <person name="Hattori M."/>
            <person name="Ohkuma M."/>
            <person name="Hosokawa M."/>
            <person name="Miyashita K."/>
            <person name="Thompson F.L."/>
            <person name="Niwa A."/>
            <person name="Sawabe T."/>
            <person name="Sawabe T."/>
        </authorList>
    </citation>
    <scope>NUCLEOTIDE SEQUENCE [LARGE SCALE GENOMIC DNA]</scope>
    <source>
        <strain evidence="2">JCM 19538</strain>
    </source>
</reference>